<name>A0A4Q1CBG2_9BACT</name>
<dbReference type="AlphaFoldDB" id="A0A4Q1CBG2"/>
<proteinExistence type="predicted"/>
<accession>A0A4Q1CBG2</accession>
<gene>
    <name evidence="1" type="ORF">ESB00_10690</name>
</gene>
<organism evidence="1 2">
    <name type="scientific">Oleiharenicola lentus</name>
    <dbReference type="NCBI Taxonomy" id="2508720"/>
    <lineage>
        <taxon>Bacteria</taxon>
        <taxon>Pseudomonadati</taxon>
        <taxon>Verrucomicrobiota</taxon>
        <taxon>Opitutia</taxon>
        <taxon>Opitutales</taxon>
        <taxon>Opitutaceae</taxon>
        <taxon>Oleiharenicola</taxon>
    </lineage>
</organism>
<dbReference type="EMBL" id="SDHX01000001">
    <property type="protein sequence ID" value="RXK56310.1"/>
    <property type="molecule type" value="Genomic_DNA"/>
</dbReference>
<dbReference type="Proteomes" id="UP000290218">
    <property type="component" value="Unassembled WGS sequence"/>
</dbReference>
<dbReference type="RefSeq" id="WP_129047677.1">
    <property type="nucleotide sequence ID" value="NZ_SDHX01000001.1"/>
</dbReference>
<reference evidence="1 2" key="1">
    <citation type="submission" date="2019-01" db="EMBL/GenBank/DDBJ databases">
        <title>Lacunisphaera sp. strain TWA-58.</title>
        <authorList>
            <person name="Chen W.-M."/>
        </authorList>
    </citation>
    <scope>NUCLEOTIDE SEQUENCE [LARGE SCALE GENOMIC DNA]</scope>
    <source>
        <strain evidence="1 2">TWA-58</strain>
    </source>
</reference>
<evidence type="ECO:0000313" key="2">
    <source>
        <dbReference type="Proteomes" id="UP000290218"/>
    </source>
</evidence>
<evidence type="ECO:0000313" key="1">
    <source>
        <dbReference type="EMBL" id="RXK56310.1"/>
    </source>
</evidence>
<dbReference type="OrthoDB" id="3078322at2"/>
<protein>
    <submittedName>
        <fullName evidence="1">Uncharacterized protein</fullName>
    </submittedName>
</protein>
<sequence length="126" mass="13758">MESAPFFDVPLNLPHAGRVARRLVTYLQRDGRGNTAAATTAAEIVELLAPYYDSDENPNRAVAEQVRTEAALLGRKFVEQVELDALGHDLLGQGVRNLFECLALGREGAAISLRAGENPDSMQRPR</sequence>
<comment type="caution">
    <text evidence="1">The sequence shown here is derived from an EMBL/GenBank/DDBJ whole genome shotgun (WGS) entry which is preliminary data.</text>
</comment>
<keyword evidence="2" id="KW-1185">Reference proteome</keyword>